<reference evidence="4 5" key="1">
    <citation type="submission" date="2017-02" db="EMBL/GenBank/DDBJ databases">
        <authorList>
            <person name="Peterson S.W."/>
        </authorList>
    </citation>
    <scope>NUCLEOTIDE SEQUENCE [LARGE SCALE GENOMIC DNA]</scope>
    <source>
        <strain evidence="4 5">DSM 16080</strain>
    </source>
</reference>
<keyword evidence="2" id="KW-0560">Oxidoreductase</keyword>
<keyword evidence="5" id="KW-1185">Reference proteome</keyword>
<dbReference type="PRINTS" id="PR00080">
    <property type="entry name" value="SDRFAMILY"/>
</dbReference>
<proteinExistence type="inferred from homology"/>
<evidence type="ECO:0000256" key="3">
    <source>
        <dbReference type="RuleBase" id="RU000363"/>
    </source>
</evidence>
<accession>A0A1T4X2D0</accession>
<dbReference type="STRING" id="1121449.SAMN02745704_01715"/>
<evidence type="ECO:0000313" key="5">
    <source>
        <dbReference type="Proteomes" id="UP000190027"/>
    </source>
</evidence>
<sequence>MSTVLERFALDNKVVIITGGCGLLGRKHAEAVMESGGTAVLWDIVPDADRRARDAGAAFPDRCAGMQVDITNPESIATALAKVLNRFGRVDALINNAANDPKVSKEQGFSWSRFENFDRTMWDNDIAVGLTGAFLCSQAVGAHMAAHGGGVILNIASDLGVIAPDQRIYRQDGLADAEQPVKPVTYSVVKHGLVGLTKYMATYWADQGVRVNALSPGGVRTNQPDDFVERLTNLIPMGRMAGVDEYKGAVLFLISEASSYMTGANLSVDGGRTTW</sequence>
<name>A0A1T4X2D0_9BACT</name>
<dbReference type="Proteomes" id="UP000190027">
    <property type="component" value="Unassembled WGS sequence"/>
</dbReference>
<dbReference type="Pfam" id="PF13561">
    <property type="entry name" value="adh_short_C2"/>
    <property type="match status" value="1"/>
</dbReference>
<dbReference type="GO" id="GO:0016616">
    <property type="term" value="F:oxidoreductase activity, acting on the CH-OH group of donors, NAD or NADP as acceptor"/>
    <property type="evidence" value="ECO:0007669"/>
    <property type="project" value="TreeGrafter"/>
</dbReference>
<protein>
    <submittedName>
        <fullName evidence="4">NAD(P)-dependent dehydrogenase, short-chain alcohol dehydrogenase family</fullName>
    </submittedName>
</protein>
<dbReference type="RefSeq" id="WP_078717273.1">
    <property type="nucleotide sequence ID" value="NZ_FUYC01000006.1"/>
</dbReference>
<dbReference type="PANTHER" id="PTHR42760:SF133">
    <property type="entry name" value="3-OXOACYL-[ACYL-CARRIER-PROTEIN] REDUCTASE"/>
    <property type="match status" value="1"/>
</dbReference>
<dbReference type="PRINTS" id="PR00081">
    <property type="entry name" value="GDHRDH"/>
</dbReference>
<organism evidence="4 5">
    <name type="scientific">Paucidesulfovibrio gracilis DSM 16080</name>
    <dbReference type="NCBI Taxonomy" id="1121449"/>
    <lineage>
        <taxon>Bacteria</taxon>
        <taxon>Pseudomonadati</taxon>
        <taxon>Thermodesulfobacteriota</taxon>
        <taxon>Desulfovibrionia</taxon>
        <taxon>Desulfovibrionales</taxon>
        <taxon>Desulfovibrionaceae</taxon>
        <taxon>Paucidesulfovibrio</taxon>
    </lineage>
</organism>
<dbReference type="InterPro" id="IPR036291">
    <property type="entry name" value="NAD(P)-bd_dom_sf"/>
</dbReference>
<evidence type="ECO:0000313" key="4">
    <source>
        <dbReference type="EMBL" id="SKA83750.1"/>
    </source>
</evidence>
<evidence type="ECO:0000256" key="1">
    <source>
        <dbReference type="ARBA" id="ARBA00006484"/>
    </source>
</evidence>
<dbReference type="Gene3D" id="3.40.50.720">
    <property type="entry name" value="NAD(P)-binding Rossmann-like Domain"/>
    <property type="match status" value="1"/>
</dbReference>
<dbReference type="OrthoDB" id="5290448at2"/>
<dbReference type="AlphaFoldDB" id="A0A1T4X2D0"/>
<evidence type="ECO:0000256" key="2">
    <source>
        <dbReference type="ARBA" id="ARBA00023002"/>
    </source>
</evidence>
<comment type="similarity">
    <text evidence="1 3">Belongs to the short-chain dehydrogenases/reductases (SDR) family.</text>
</comment>
<dbReference type="Pfam" id="PF00106">
    <property type="entry name" value="adh_short"/>
    <property type="match status" value="1"/>
</dbReference>
<dbReference type="SUPFAM" id="SSF51735">
    <property type="entry name" value="NAD(P)-binding Rossmann-fold domains"/>
    <property type="match status" value="1"/>
</dbReference>
<dbReference type="PANTHER" id="PTHR42760">
    <property type="entry name" value="SHORT-CHAIN DEHYDROGENASES/REDUCTASES FAMILY MEMBER"/>
    <property type="match status" value="1"/>
</dbReference>
<dbReference type="InterPro" id="IPR002347">
    <property type="entry name" value="SDR_fam"/>
</dbReference>
<dbReference type="EMBL" id="FUYC01000006">
    <property type="protein sequence ID" value="SKA83750.1"/>
    <property type="molecule type" value="Genomic_DNA"/>
</dbReference>
<gene>
    <name evidence="4" type="ORF">SAMN02745704_01715</name>
</gene>